<feature type="compositionally biased region" description="Basic and acidic residues" evidence="1">
    <location>
        <begin position="94"/>
        <end position="114"/>
    </location>
</feature>
<keyword evidence="2" id="KW-0732">Signal</keyword>
<sequence length="340" mass="36224">MVAIVRYYLIALLAACSFTTVLASPAARSPTHTLVARGEGGEGRSLGPNAQRLARGLPALKPAEPFVPSRVGRHLPESGRPPPVLSTRNIGGLERSDNGDEGLARGDGDGDEGVRGAPVGRSLETNAQRMKRGLPPLRPKNLFIPSRVRRALPSGLPVLSGRIRVLKRSDNSNEGFMLGSGDVVGQATSSGMFQFKLPTSPSELLEFNSVETAGQRIILYADPAKFPAGGNEYIAPGYAYRLYAALSTLSIPAGTKPIKRVEASLRKILYPLSTIWMVDRNTGAVSVQWVNYDGVTANVSFLLQTTDSGKSIVFTGDIAAYRAANPTLTLEEVVLTVAVD</sequence>
<feature type="signal peptide" evidence="2">
    <location>
        <begin position="1"/>
        <end position="23"/>
    </location>
</feature>
<accession>A0A8H6MDU6</accession>
<dbReference type="AlphaFoldDB" id="A0A8H6MDU6"/>
<evidence type="ECO:0000256" key="1">
    <source>
        <dbReference type="SAM" id="MobiDB-lite"/>
    </source>
</evidence>
<proteinExistence type="predicted"/>
<dbReference type="Proteomes" id="UP000521943">
    <property type="component" value="Unassembled WGS sequence"/>
</dbReference>
<dbReference type="OrthoDB" id="4584900at2759"/>
<gene>
    <name evidence="3" type="ORF">DFP72DRAFT_868308</name>
</gene>
<protein>
    <submittedName>
        <fullName evidence="3">Uncharacterized protein</fullName>
    </submittedName>
</protein>
<dbReference type="EMBL" id="JACGCI010000002">
    <property type="protein sequence ID" value="KAF6765663.1"/>
    <property type="molecule type" value="Genomic_DNA"/>
</dbReference>
<name>A0A8H6MDU6_9AGAR</name>
<organism evidence="3 4">
    <name type="scientific">Ephemerocybe angulata</name>
    <dbReference type="NCBI Taxonomy" id="980116"/>
    <lineage>
        <taxon>Eukaryota</taxon>
        <taxon>Fungi</taxon>
        <taxon>Dikarya</taxon>
        <taxon>Basidiomycota</taxon>
        <taxon>Agaricomycotina</taxon>
        <taxon>Agaricomycetes</taxon>
        <taxon>Agaricomycetidae</taxon>
        <taxon>Agaricales</taxon>
        <taxon>Agaricineae</taxon>
        <taxon>Psathyrellaceae</taxon>
        <taxon>Ephemerocybe</taxon>
    </lineage>
</organism>
<feature type="chain" id="PRO_5034007855" evidence="2">
    <location>
        <begin position="24"/>
        <end position="340"/>
    </location>
</feature>
<evidence type="ECO:0000313" key="3">
    <source>
        <dbReference type="EMBL" id="KAF6765663.1"/>
    </source>
</evidence>
<evidence type="ECO:0000256" key="2">
    <source>
        <dbReference type="SAM" id="SignalP"/>
    </source>
</evidence>
<evidence type="ECO:0000313" key="4">
    <source>
        <dbReference type="Proteomes" id="UP000521943"/>
    </source>
</evidence>
<comment type="caution">
    <text evidence="3">The sequence shown here is derived from an EMBL/GenBank/DDBJ whole genome shotgun (WGS) entry which is preliminary data.</text>
</comment>
<feature type="region of interest" description="Disordered" evidence="1">
    <location>
        <begin position="64"/>
        <end position="139"/>
    </location>
</feature>
<keyword evidence="4" id="KW-1185">Reference proteome</keyword>
<reference evidence="3 4" key="1">
    <citation type="submission" date="2020-07" db="EMBL/GenBank/DDBJ databases">
        <title>Comparative genomics of pyrophilous fungi reveals a link between fire events and developmental genes.</title>
        <authorList>
            <consortium name="DOE Joint Genome Institute"/>
            <person name="Steindorff A.S."/>
            <person name="Carver A."/>
            <person name="Calhoun S."/>
            <person name="Stillman K."/>
            <person name="Liu H."/>
            <person name="Lipzen A."/>
            <person name="Pangilinan J."/>
            <person name="Labutti K."/>
            <person name="Bruns T.D."/>
            <person name="Grigoriev I.V."/>
        </authorList>
    </citation>
    <scope>NUCLEOTIDE SEQUENCE [LARGE SCALE GENOMIC DNA]</scope>
    <source>
        <strain evidence="3 4">CBS 144469</strain>
    </source>
</reference>